<keyword evidence="1 6" id="KW-0547">Nucleotide-binding</keyword>
<comment type="catalytic activity">
    <reaction evidence="6 7">
        <text>5-amino-1-(5-phospho-beta-D-ribosyl)imidazole + hydrogencarbonate + ATP = 5-carboxyamino-1-(5-phospho-D-ribosyl)imidazole + ADP + phosphate + 2 H(+)</text>
        <dbReference type="Rhea" id="RHEA:19317"/>
        <dbReference type="ChEBI" id="CHEBI:15378"/>
        <dbReference type="ChEBI" id="CHEBI:17544"/>
        <dbReference type="ChEBI" id="CHEBI:30616"/>
        <dbReference type="ChEBI" id="CHEBI:43474"/>
        <dbReference type="ChEBI" id="CHEBI:58730"/>
        <dbReference type="ChEBI" id="CHEBI:137981"/>
        <dbReference type="ChEBI" id="CHEBI:456216"/>
        <dbReference type="EC" id="6.3.4.18"/>
    </reaction>
</comment>
<dbReference type="Gene3D" id="3.40.50.20">
    <property type="match status" value="1"/>
</dbReference>
<comment type="subunit">
    <text evidence="6 7">Homodimer.</text>
</comment>
<dbReference type="GO" id="GO:0005829">
    <property type="term" value="C:cytosol"/>
    <property type="evidence" value="ECO:0007669"/>
    <property type="project" value="TreeGrafter"/>
</dbReference>
<dbReference type="FunFam" id="3.30.470.20:FF:000037">
    <property type="entry name" value="Phosphoribosylaminoimidazole carboxylase, chloroplastic"/>
    <property type="match status" value="1"/>
</dbReference>
<dbReference type="UniPathway" id="UPA00074">
    <property type="reaction ID" value="UER00942"/>
</dbReference>
<dbReference type="InterPro" id="IPR054350">
    <property type="entry name" value="PurT/PurK_preATP-grasp"/>
</dbReference>
<dbReference type="InterPro" id="IPR013815">
    <property type="entry name" value="ATP_grasp_subdomain_1"/>
</dbReference>
<keyword evidence="2 6" id="KW-0658">Purine biosynthesis</keyword>
<sequence length="379" mass="42382">MQQNYQQKTLGILGGGQLGRMLIQSAINYNIDIHILDPDPNAPCKAIAHKFMRGSLTDYDTVYEFGQNCDVITIEIENVNTDALEKLVEEGKEVYPQPQLIKLIQDKREQKQFYKDNNIPTADFILTENKDDVISNLDFLPAVNKLGKEGYDGRGVQILRSADDLENAFEAPSLLEKLIDFDKELAVIVSRNKRGDLVAYPSVECAFHPTANLVEFLFAPANVSLEIEKKAKNVAIEVIEALDLIGILAVELFVTKDGEILVNEIAPRPHNSGHHTIEANFTSQFEQHLRAVMNMPLGNPDLRMPAAMVNLLGEEGYTGDALVEGLDEAMKEKGVYVHLYGKKITKPFRKMGHVTLLNEDLDVLKSKAKKIKELIKIKA</sequence>
<dbReference type="KEGG" id="bbd:Belba_0899"/>
<dbReference type="GO" id="GO:0046872">
    <property type="term" value="F:metal ion binding"/>
    <property type="evidence" value="ECO:0007669"/>
    <property type="project" value="InterPro"/>
</dbReference>
<reference evidence="10" key="1">
    <citation type="submission" date="2012-06" db="EMBL/GenBank/DDBJ databases">
        <title>The complete genome of Belliella baltica DSM 15883.</title>
        <authorList>
            <person name="Lucas S."/>
            <person name="Copeland A."/>
            <person name="Lapidus A."/>
            <person name="Goodwin L."/>
            <person name="Pitluck S."/>
            <person name="Peters L."/>
            <person name="Mikhailova N."/>
            <person name="Davenport K."/>
            <person name="Kyrpides N."/>
            <person name="Mavromatis K."/>
            <person name="Pagani I."/>
            <person name="Ivanova N."/>
            <person name="Ovchinnikova G."/>
            <person name="Zeytun A."/>
            <person name="Detter J.C."/>
            <person name="Han C."/>
            <person name="Land M."/>
            <person name="Hauser L."/>
            <person name="Markowitz V."/>
            <person name="Cheng J.-F."/>
            <person name="Hugenholtz P."/>
            <person name="Woyke T."/>
            <person name="Wu D."/>
            <person name="Tindall B."/>
            <person name="Pomrenke H."/>
            <person name="Brambilla E."/>
            <person name="Klenk H.-P."/>
            <person name="Eisen J.A."/>
        </authorList>
    </citation>
    <scope>NUCLEOTIDE SEQUENCE [LARGE SCALE GENOMIC DNA]</scope>
    <source>
        <strain evidence="10">DSM 15883 / CIP 108006 / LMG 21964 / BA134</strain>
    </source>
</reference>
<dbReference type="InterPro" id="IPR040686">
    <property type="entry name" value="PurK_C"/>
</dbReference>
<comment type="function">
    <text evidence="7">Catalyzes the ATP-dependent conversion of 5-aminoimidazole ribonucleotide (AIR) and HCO(3)- to N5-carboxyaminoimidazole ribonucleotide (N5-CAIR).</text>
</comment>
<keyword evidence="3" id="KW-0210">Decarboxylase</keyword>
<dbReference type="Gene3D" id="3.30.470.20">
    <property type="entry name" value="ATP-grasp fold, B domain"/>
    <property type="match status" value="1"/>
</dbReference>
<comment type="caution">
    <text evidence="6">Lacks conserved residue(s) required for the propagation of feature annotation.</text>
</comment>
<name>I3Z2S8_BELBD</name>
<dbReference type="GO" id="GO:0004638">
    <property type="term" value="F:phosphoribosylaminoimidazole carboxylase activity"/>
    <property type="evidence" value="ECO:0007669"/>
    <property type="project" value="InterPro"/>
</dbReference>
<dbReference type="PANTHER" id="PTHR11609">
    <property type="entry name" value="PURINE BIOSYNTHESIS PROTEIN 6/7, PUR6/7"/>
    <property type="match status" value="1"/>
</dbReference>
<dbReference type="PANTHER" id="PTHR11609:SF5">
    <property type="entry name" value="PHOSPHORIBOSYLAMINOIMIDAZOLE CARBOXYLASE"/>
    <property type="match status" value="1"/>
</dbReference>
<dbReference type="EC" id="6.3.4.18" evidence="6 7"/>
<dbReference type="EMBL" id="CP003281">
    <property type="protein sequence ID" value="AFL83546.1"/>
    <property type="molecule type" value="Genomic_DNA"/>
</dbReference>
<dbReference type="PROSITE" id="PS50975">
    <property type="entry name" value="ATP_GRASP"/>
    <property type="match status" value="1"/>
</dbReference>
<dbReference type="AlphaFoldDB" id="I3Z2S8"/>
<keyword evidence="4 6" id="KW-0067">ATP-binding</keyword>
<dbReference type="SUPFAM" id="SSF52440">
    <property type="entry name" value="PreATP-grasp domain"/>
    <property type="match status" value="1"/>
</dbReference>
<dbReference type="NCBIfam" id="NF004679">
    <property type="entry name" value="PRK06019.1-5"/>
    <property type="match status" value="1"/>
</dbReference>
<evidence type="ECO:0000256" key="1">
    <source>
        <dbReference type="ARBA" id="ARBA00022741"/>
    </source>
</evidence>
<feature type="binding site" evidence="6">
    <location>
        <position position="145"/>
    </location>
    <ligand>
        <name>ATP</name>
        <dbReference type="ChEBI" id="CHEBI:30616"/>
    </ligand>
</feature>
<dbReference type="OrthoDB" id="9804625at2"/>
<dbReference type="NCBIfam" id="TIGR01161">
    <property type="entry name" value="purK"/>
    <property type="match status" value="1"/>
</dbReference>
<keyword evidence="5" id="KW-0456">Lyase</keyword>
<dbReference type="RefSeq" id="WP_014771554.1">
    <property type="nucleotide sequence ID" value="NC_018010.1"/>
</dbReference>
<evidence type="ECO:0000256" key="7">
    <source>
        <dbReference type="RuleBase" id="RU361200"/>
    </source>
</evidence>
<feature type="domain" description="ATP-grasp" evidence="8">
    <location>
        <begin position="111"/>
        <end position="293"/>
    </location>
</feature>
<dbReference type="InterPro" id="IPR011054">
    <property type="entry name" value="Rudment_hybrid_motif"/>
</dbReference>
<feature type="binding site" evidence="6">
    <location>
        <position position="184"/>
    </location>
    <ligand>
        <name>ATP</name>
        <dbReference type="ChEBI" id="CHEBI:30616"/>
    </ligand>
</feature>
<keyword evidence="6 7" id="KW-0436">Ligase</keyword>
<comment type="similarity">
    <text evidence="6 7">Belongs to the PurK/PurT family.</text>
</comment>
<evidence type="ECO:0000256" key="3">
    <source>
        <dbReference type="ARBA" id="ARBA00022793"/>
    </source>
</evidence>
<comment type="function">
    <text evidence="6">Catalyzes the ATP-dependent conversion of 5-aminoimidazole ribonucleotide (AIR) and HCO(3)(-) to N5-carboxyaminoimidazole ribonucleotide (N5-CAIR).</text>
</comment>
<dbReference type="HAMAP" id="MF_01928">
    <property type="entry name" value="PurK"/>
    <property type="match status" value="1"/>
</dbReference>
<dbReference type="PATRIC" id="fig|866536.3.peg.923"/>
<dbReference type="InterPro" id="IPR003135">
    <property type="entry name" value="ATP-grasp_carboxylate-amine"/>
</dbReference>
<organism evidence="9 10">
    <name type="scientific">Belliella baltica (strain DSM 15883 / CIP 108006 / LMG 21964 / BA134)</name>
    <dbReference type="NCBI Taxonomy" id="866536"/>
    <lineage>
        <taxon>Bacteria</taxon>
        <taxon>Pseudomonadati</taxon>
        <taxon>Bacteroidota</taxon>
        <taxon>Cytophagia</taxon>
        <taxon>Cytophagales</taxon>
        <taxon>Cyclobacteriaceae</taxon>
        <taxon>Belliella</taxon>
    </lineage>
</organism>
<dbReference type="Proteomes" id="UP000006050">
    <property type="component" value="Chromosome"/>
</dbReference>
<dbReference type="STRING" id="866536.Belba_0899"/>
<evidence type="ECO:0000313" key="10">
    <source>
        <dbReference type="Proteomes" id="UP000006050"/>
    </source>
</evidence>
<feature type="binding site" evidence="6">
    <location>
        <position position="107"/>
    </location>
    <ligand>
        <name>ATP</name>
        <dbReference type="ChEBI" id="CHEBI:30616"/>
    </ligand>
</feature>
<evidence type="ECO:0000259" key="8">
    <source>
        <dbReference type="PROSITE" id="PS50975"/>
    </source>
</evidence>
<accession>I3Z2S8</accession>
<dbReference type="GO" id="GO:0034028">
    <property type="term" value="F:5-(carboxyamino)imidazole ribonucleotide synthase activity"/>
    <property type="evidence" value="ECO:0007669"/>
    <property type="project" value="UniProtKB-UniRule"/>
</dbReference>
<dbReference type="InterPro" id="IPR005875">
    <property type="entry name" value="PurK"/>
</dbReference>
<protein>
    <recommendedName>
        <fullName evidence="6 7">N5-carboxyaminoimidazole ribonucleotide synthase</fullName>
        <shortName evidence="6 7">N5-CAIR synthase</shortName>
        <ecNumber evidence="6 7">6.3.4.18</ecNumber>
    </recommendedName>
    <alternativeName>
        <fullName evidence="6 7">5-(carboxyamino)imidazole ribonucleotide synthetase</fullName>
    </alternativeName>
</protein>
<evidence type="ECO:0000313" key="9">
    <source>
        <dbReference type="EMBL" id="AFL83546.1"/>
    </source>
</evidence>
<dbReference type="Pfam" id="PF17769">
    <property type="entry name" value="PurK_C"/>
    <property type="match status" value="1"/>
</dbReference>
<evidence type="ECO:0000256" key="6">
    <source>
        <dbReference type="HAMAP-Rule" id="MF_01928"/>
    </source>
</evidence>
<dbReference type="GO" id="GO:0006189">
    <property type="term" value="P:'de novo' IMP biosynthetic process"/>
    <property type="evidence" value="ECO:0007669"/>
    <property type="project" value="UniProtKB-UniRule"/>
</dbReference>
<keyword evidence="10" id="KW-1185">Reference proteome</keyword>
<gene>
    <name evidence="6 7" type="primary">purK</name>
    <name evidence="9" type="ordered locus">Belba_0899</name>
</gene>
<dbReference type="eggNOG" id="COG0026">
    <property type="taxonomic scope" value="Bacteria"/>
</dbReference>
<evidence type="ECO:0000256" key="2">
    <source>
        <dbReference type="ARBA" id="ARBA00022755"/>
    </source>
</evidence>
<evidence type="ECO:0000256" key="4">
    <source>
        <dbReference type="ARBA" id="ARBA00022840"/>
    </source>
</evidence>
<dbReference type="GO" id="GO:0005524">
    <property type="term" value="F:ATP binding"/>
    <property type="evidence" value="ECO:0007669"/>
    <property type="project" value="UniProtKB-UniRule"/>
</dbReference>
<feature type="binding site" evidence="6">
    <location>
        <begin position="176"/>
        <end position="179"/>
    </location>
    <ligand>
        <name>ATP</name>
        <dbReference type="ChEBI" id="CHEBI:30616"/>
    </ligand>
</feature>
<proteinExistence type="inferred from homology"/>
<dbReference type="SUPFAM" id="SSF56059">
    <property type="entry name" value="Glutathione synthetase ATP-binding domain-like"/>
    <property type="match status" value="1"/>
</dbReference>
<dbReference type="SUPFAM" id="SSF51246">
    <property type="entry name" value="Rudiment single hybrid motif"/>
    <property type="match status" value="1"/>
</dbReference>
<dbReference type="Gene3D" id="3.30.1490.20">
    <property type="entry name" value="ATP-grasp fold, A domain"/>
    <property type="match status" value="1"/>
</dbReference>
<dbReference type="Pfam" id="PF02222">
    <property type="entry name" value="ATP-grasp"/>
    <property type="match status" value="1"/>
</dbReference>
<dbReference type="Pfam" id="PF22660">
    <property type="entry name" value="RS_preATP-grasp-like"/>
    <property type="match status" value="1"/>
</dbReference>
<evidence type="ECO:0000256" key="5">
    <source>
        <dbReference type="ARBA" id="ARBA00023239"/>
    </source>
</evidence>
<dbReference type="InterPro" id="IPR016185">
    <property type="entry name" value="PreATP-grasp_dom_sf"/>
</dbReference>
<comment type="pathway">
    <text evidence="6 7">Purine metabolism; IMP biosynthesis via de novo pathway; 5-amino-1-(5-phospho-D-ribosyl)imidazole-4-carboxylate from 5-amino-1-(5-phospho-D-ribosyl)imidazole (N5-CAIR route): step 1/2.</text>
</comment>
<feature type="binding site" evidence="6">
    <location>
        <begin position="263"/>
        <end position="264"/>
    </location>
    <ligand>
        <name>ATP</name>
        <dbReference type="ChEBI" id="CHEBI:30616"/>
    </ligand>
</feature>
<dbReference type="InterPro" id="IPR011761">
    <property type="entry name" value="ATP-grasp"/>
</dbReference>
<dbReference type="HOGENOM" id="CLU_011534_0_2_10"/>